<dbReference type="Proteomes" id="UP000078550">
    <property type="component" value="Unassembled WGS sequence"/>
</dbReference>
<dbReference type="EMBL" id="FLRD01000107">
    <property type="protein sequence ID" value="SBT38050.1"/>
    <property type="molecule type" value="Genomic_DNA"/>
</dbReference>
<dbReference type="EC" id="2.1.1.193" evidence="3"/>
<dbReference type="SUPFAM" id="SSF75217">
    <property type="entry name" value="alpha/beta knot"/>
    <property type="match status" value="1"/>
</dbReference>
<protein>
    <recommendedName>
        <fullName evidence="3">16S rRNA (uracil(1498)-N(3))-methyltransferase</fullName>
        <ecNumber evidence="3">2.1.1.193</ecNumber>
    </recommendedName>
</protein>
<dbReference type="EMBL" id="FLRE01000139">
    <property type="protein sequence ID" value="SBT38758.1"/>
    <property type="molecule type" value="Genomic_DNA"/>
</dbReference>
<dbReference type="NCBIfam" id="TIGR00046">
    <property type="entry name" value="RsmE family RNA methyltransferase"/>
    <property type="match status" value="1"/>
</dbReference>
<dbReference type="InterPro" id="IPR046886">
    <property type="entry name" value="RsmE_MTase_dom"/>
</dbReference>
<comment type="similarity">
    <text evidence="2">Belongs to the RNA methyltransferase RsmE family.</text>
</comment>
<dbReference type="InterPro" id="IPR029028">
    <property type="entry name" value="Alpha/beta_knot_MTases"/>
</dbReference>
<evidence type="ECO:0000313" key="13">
    <source>
        <dbReference type="EMBL" id="SBT38758.1"/>
    </source>
</evidence>
<dbReference type="InterPro" id="IPR029026">
    <property type="entry name" value="tRNA_m1G_MTases_N"/>
</dbReference>
<comment type="function">
    <text evidence="9">Specifically methylates the N3 position of the uracil ring of uridine 1498 (m3U1498) in 16S rRNA. Acts on the fully assembled 30S ribosomal subunit.</text>
</comment>
<dbReference type="Pfam" id="PF04452">
    <property type="entry name" value="Methyltrans_RNA"/>
    <property type="match status" value="1"/>
</dbReference>
<name>A0A1A8Z2E5_PLAOA</name>
<evidence type="ECO:0000256" key="2">
    <source>
        <dbReference type="ARBA" id="ARBA00005528"/>
    </source>
</evidence>
<keyword evidence="8" id="KW-0949">S-adenosyl-L-methionine</keyword>
<keyword evidence="7 12" id="KW-0808">Transferase</keyword>
<dbReference type="PANTHER" id="PTHR30027:SF3">
    <property type="entry name" value="16S RRNA (URACIL(1498)-N(3))-METHYLTRANSFERASE"/>
    <property type="match status" value="1"/>
</dbReference>
<dbReference type="InterPro" id="IPR006700">
    <property type="entry name" value="RsmE"/>
</dbReference>
<evidence type="ECO:0000256" key="10">
    <source>
        <dbReference type="ARBA" id="ARBA00047944"/>
    </source>
</evidence>
<evidence type="ECO:0000313" key="15">
    <source>
        <dbReference type="Proteomes" id="UP000078555"/>
    </source>
</evidence>
<dbReference type="GO" id="GO:0070042">
    <property type="term" value="F:rRNA (uridine-N3-)-methyltransferase activity"/>
    <property type="evidence" value="ECO:0007669"/>
    <property type="project" value="TreeGrafter"/>
</dbReference>
<dbReference type="AlphaFoldDB" id="A0A1A8Z2E5"/>
<evidence type="ECO:0000256" key="3">
    <source>
        <dbReference type="ARBA" id="ARBA00012328"/>
    </source>
</evidence>
<evidence type="ECO:0000313" key="14">
    <source>
        <dbReference type="Proteomes" id="UP000078550"/>
    </source>
</evidence>
<gene>
    <name evidence="12" type="ORF">POVWA1_037180</name>
    <name evidence="13" type="ORF">POVWA2_036410</name>
</gene>
<keyword evidence="4" id="KW-0963">Cytoplasm</keyword>
<evidence type="ECO:0000256" key="7">
    <source>
        <dbReference type="ARBA" id="ARBA00022679"/>
    </source>
</evidence>
<evidence type="ECO:0000256" key="1">
    <source>
        <dbReference type="ARBA" id="ARBA00004496"/>
    </source>
</evidence>
<dbReference type="Gene3D" id="3.40.1280.10">
    <property type="match status" value="1"/>
</dbReference>
<evidence type="ECO:0000256" key="8">
    <source>
        <dbReference type="ARBA" id="ARBA00022691"/>
    </source>
</evidence>
<comment type="catalytic activity">
    <reaction evidence="10">
        <text>uridine(1498) in 16S rRNA + S-adenosyl-L-methionine = N(3)-methyluridine(1498) in 16S rRNA + S-adenosyl-L-homocysteine + H(+)</text>
        <dbReference type="Rhea" id="RHEA:42920"/>
        <dbReference type="Rhea" id="RHEA-COMP:10283"/>
        <dbReference type="Rhea" id="RHEA-COMP:10284"/>
        <dbReference type="ChEBI" id="CHEBI:15378"/>
        <dbReference type="ChEBI" id="CHEBI:57856"/>
        <dbReference type="ChEBI" id="CHEBI:59789"/>
        <dbReference type="ChEBI" id="CHEBI:65315"/>
        <dbReference type="ChEBI" id="CHEBI:74502"/>
        <dbReference type="EC" id="2.1.1.193"/>
    </reaction>
</comment>
<evidence type="ECO:0000256" key="6">
    <source>
        <dbReference type="ARBA" id="ARBA00022603"/>
    </source>
</evidence>
<evidence type="ECO:0000313" key="12">
    <source>
        <dbReference type="EMBL" id="SBT38050.1"/>
    </source>
</evidence>
<dbReference type="PANTHER" id="PTHR30027">
    <property type="entry name" value="RIBOSOMAL RNA SMALL SUBUNIT METHYLTRANSFERASE E"/>
    <property type="match status" value="1"/>
</dbReference>
<dbReference type="GO" id="GO:0070475">
    <property type="term" value="P:rRNA base methylation"/>
    <property type="evidence" value="ECO:0007669"/>
    <property type="project" value="TreeGrafter"/>
</dbReference>
<keyword evidence="15" id="KW-1185">Reference proteome</keyword>
<keyword evidence="5" id="KW-0698">rRNA processing</keyword>
<comment type="subcellular location">
    <subcellularLocation>
        <location evidence="1">Cytoplasm</location>
    </subcellularLocation>
</comment>
<evidence type="ECO:0000256" key="9">
    <source>
        <dbReference type="ARBA" id="ARBA00025699"/>
    </source>
</evidence>
<evidence type="ECO:0000259" key="11">
    <source>
        <dbReference type="Pfam" id="PF04452"/>
    </source>
</evidence>
<reference evidence="14 15" key="2">
    <citation type="submission" date="2016-05" db="EMBL/GenBank/DDBJ databases">
        <authorList>
            <person name="Naeem Raeece"/>
        </authorList>
    </citation>
    <scope>NUCLEOTIDE SEQUENCE [LARGE SCALE GENOMIC DNA]</scope>
</reference>
<keyword evidence="6 12" id="KW-0489">Methyltransferase</keyword>
<organism evidence="12 15">
    <name type="scientific">Plasmodium ovale wallikeri</name>
    <dbReference type="NCBI Taxonomy" id="864142"/>
    <lineage>
        <taxon>Eukaryota</taxon>
        <taxon>Sar</taxon>
        <taxon>Alveolata</taxon>
        <taxon>Apicomplexa</taxon>
        <taxon>Aconoidasida</taxon>
        <taxon>Haemosporida</taxon>
        <taxon>Plasmodiidae</taxon>
        <taxon>Plasmodium</taxon>
        <taxon>Plasmodium (Plasmodium)</taxon>
    </lineage>
</organism>
<proteinExistence type="inferred from homology"/>
<sequence length="450" mass="51386">MNLILISINSIYEKDDCFLFKTDARQTSHLKNILKVKPNQVVKVGVINKGKGEGVVIEENTNFYIIKLLAAIHFNKPEENFLPIDVVLCIPRPKVLNKSLQQLASIGVKKIIIVFSEHSNKSYESSKFLKNEEIKQALQLGLEQAMCTQFPEIYIHYSFSSFFMNIQKYSDENTIKLCAHTDIRKKNKDSVEYAILNKQDGKILLMLGCERGFSELEIYLINRMNFHFLHLTERILKCETALLVIIGQLLLLTENASLRPSGKKMRRSSKNIHHFAKADEVEYSVNEEENTKKICCTQNDNYGSQSNEEIISEIENVLSSEKFFSERLINCVRDFLRDQVKGDETNGSAVNPIKVNSDTCEDAAPGDILPKDGDSVVLKEGTDVIDSLLRTIHSFSSEEGNGFQGAYLSLLLKKIKYKNKFFLAYGDTKRNVDDDGIFIYRTQRYISKKK</sequence>
<accession>A0A1A8Z2E5</accession>
<evidence type="ECO:0000256" key="4">
    <source>
        <dbReference type="ARBA" id="ARBA00022490"/>
    </source>
</evidence>
<feature type="domain" description="Ribosomal RNA small subunit methyltransferase E methyltransferase" evidence="11">
    <location>
        <begin position="80"/>
        <end position="247"/>
    </location>
</feature>
<dbReference type="CDD" id="cd18084">
    <property type="entry name" value="RsmE-like"/>
    <property type="match status" value="1"/>
</dbReference>
<dbReference type="Proteomes" id="UP000078555">
    <property type="component" value="Unassembled WGS sequence"/>
</dbReference>
<evidence type="ECO:0000256" key="5">
    <source>
        <dbReference type="ARBA" id="ARBA00022552"/>
    </source>
</evidence>
<dbReference type="GO" id="GO:0005737">
    <property type="term" value="C:cytoplasm"/>
    <property type="evidence" value="ECO:0007669"/>
    <property type="project" value="UniProtKB-SubCell"/>
</dbReference>
<reference evidence="12" key="1">
    <citation type="submission" date="2016-05" db="EMBL/GenBank/DDBJ databases">
        <authorList>
            <person name="Lavstsen T."/>
            <person name="Jespersen J.S."/>
        </authorList>
    </citation>
    <scope>NUCLEOTIDE SEQUENCE [LARGE SCALE GENOMIC DNA]</scope>
</reference>